<dbReference type="PANTHER" id="PTHR43877">
    <property type="entry name" value="AMINOALKYLPHOSPHONATE N-ACETYLTRANSFERASE-RELATED-RELATED"/>
    <property type="match status" value="1"/>
</dbReference>
<dbReference type="InterPro" id="IPR050832">
    <property type="entry name" value="Bact_Acetyltransf"/>
</dbReference>
<dbReference type="Proteomes" id="UP000679307">
    <property type="component" value="Chromosome"/>
</dbReference>
<evidence type="ECO:0000313" key="4">
    <source>
        <dbReference type="EMBL" id="QVT78741.1"/>
    </source>
</evidence>
<name>A0ABX8EE37_9ACTN</name>
<dbReference type="SUPFAM" id="SSF55729">
    <property type="entry name" value="Acyl-CoA N-acyltransferases (Nat)"/>
    <property type="match status" value="1"/>
</dbReference>
<dbReference type="PROSITE" id="PS51186">
    <property type="entry name" value="GNAT"/>
    <property type="match status" value="1"/>
</dbReference>
<protein>
    <submittedName>
        <fullName evidence="4">N-alpha-acetyltransferase RimI</fullName>
        <ecNumber evidence="4">2.3.1.255</ecNumber>
    </submittedName>
</protein>
<dbReference type="EC" id="2.3.1.255" evidence="4"/>
<evidence type="ECO:0000259" key="3">
    <source>
        <dbReference type="PROSITE" id="PS51186"/>
    </source>
</evidence>
<keyword evidence="2 4" id="KW-0012">Acyltransferase</keyword>
<organism evidence="4 5">
    <name type="scientific">Nocardioides aquaticus</name>
    <dbReference type="NCBI Taxonomy" id="160826"/>
    <lineage>
        <taxon>Bacteria</taxon>
        <taxon>Bacillati</taxon>
        <taxon>Actinomycetota</taxon>
        <taxon>Actinomycetes</taxon>
        <taxon>Propionibacteriales</taxon>
        <taxon>Nocardioidaceae</taxon>
        <taxon>Nocardioides</taxon>
    </lineage>
</organism>
<gene>
    <name evidence="4" type="primary">rimI_1</name>
    <name evidence="4" type="ORF">ENKNEFLB_01119</name>
</gene>
<evidence type="ECO:0000256" key="1">
    <source>
        <dbReference type="ARBA" id="ARBA00022679"/>
    </source>
</evidence>
<evidence type="ECO:0000256" key="2">
    <source>
        <dbReference type="ARBA" id="ARBA00023315"/>
    </source>
</evidence>
<sequence length="160" mass="16645">MTAGGSTAAGGTRVRRATTRDASVVAALEEDGLGDDAWSYGLLSEVVGGTLPTVHALVAEVDGEVVGYVAGSLVVDVAELQRLVVAAPARRHGVARALLDALLALARDTGAERLLLEVRVDNEGARAFYAAAGFAEVGTRPRYYRDGESALVLERSVPAR</sequence>
<dbReference type="GO" id="GO:0004596">
    <property type="term" value="F:protein-N-terminal amino-acid acetyltransferase activity"/>
    <property type="evidence" value="ECO:0007669"/>
    <property type="project" value="UniProtKB-EC"/>
</dbReference>
<feature type="domain" description="N-acetyltransferase" evidence="3">
    <location>
        <begin position="12"/>
        <end position="158"/>
    </location>
</feature>
<keyword evidence="1 4" id="KW-0808">Transferase</keyword>
<dbReference type="EMBL" id="CP075371">
    <property type="protein sequence ID" value="QVT78741.1"/>
    <property type="molecule type" value="Genomic_DNA"/>
</dbReference>
<dbReference type="Gene3D" id="3.40.630.30">
    <property type="match status" value="1"/>
</dbReference>
<evidence type="ECO:0000313" key="5">
    <source>
        <dbReference type="Proteomes" id="UP000679307"/>
    </source>
</evidence>
<dbReference type="InterPro" id="IPR016181">
    <property type="entry name" value="Acyl_CoA_acyltransferase"/>
</dbReference>
<accession>A0ABX8EE37</accession>
<reference evidence="4 5" key="1">
    <citation type="submission" date="2021-05" db="EMBL/GenBank/DDBJ databases">
        <title>Complete genome of Nocardioides aquaticus KCTC 9944T isolated from meromictic and hypersaline Ekho Lake, Antarctica.</title>
        <authorList>
            <person name="Hwang K."/>
            <person name="Kim K.M."/>
            <person name="Choe H."/>
        </authorList>
    </citation>
    <scope>NUCLEOTIDE SEQUENCE [LARGE SCALE GENOMIC DNA]</scope>
    <source>
        <strain evidence="4 5">KCTC 9944</strain>
    </source>
</reference>
<dbReference type="InterPro" id="IPR000182">
    <property type="entry name" value="GNAT_dom"/>
</dbReference>
<dbReference type="RefSeq" id="WP_214058284.1">
    <property type="nucleotide sequence ID" value="NZ_BAAAHS010000072.1"/>
</dbReference>
<keyword evidence="5" id="KW-1185">Reference proteome</keyword>
<proteinExistence type="predicted"/>
<dbReference type="Pfam" id="PF00583">
    <property type="entry name" value="Acetyltransf_1"/>
    <property type="match status" value="1"/>
</dbReference>